<reference evidence="1" key="1">
    <citation type="journal article" date="2012" name="PLoS ONE">
        <title>Gene sets for utilization of primary and secondary nutrition supplies in the distal gut of endangered iberian lynx.</title>
        <authorList>
            <person name="Alcaide M."/>
            <person name="Messina E."/>
            <person name="Richter M."/>
            <person name="Bargiela R."/>
            <person name="Peplies J."/>
            <person name="Huws S.A."/>
            <person name="Newbold C.J."/>
            <person name="Golyshin P.N."/>
            <person name="Simon M.A."/>
            <person name="Lopez G."/>
            <person name="Yakimov M.M."/>
            <person name="Ferrer M."/>
        </authorList>
    </citation>
    <scope>NUCLEOTIDE SEQUENCE</scope>
</reference>
<comment type="caution">
    <text evidence="1">The sequence shown here is derived from an EMBL/GenBank/DDBJ whole genome shotgun (WGS) entry which is preliminary data.</text>
</comment>
<gene>
    <name evidence="1" type="ORF">EVA_13586</name>
</gene>
<sequence length="54" mass="6397">MIFQLIIGLEAHVYSHEGHGCFCWIQLYNQRKRIVVRLLSNIWKPFLNCGHLSL</sequence>
<protein>
    <submittedName>
        <fullName evidence="1">Uncharacterized protein</fullName>
    </submittedName>
</protein>
<proteinExistence type="predicted"/>
<name>J9CE95_9ZZZZ</name>
<organism evidence="1">
    <name type="scientific">gut metagenome</name>
    <dbReference type="NCBI Taxonomy" id="749906"/>
    <lineage>
        <taxon>unclassified sequences</taxon>
        <taxon>metagenomes</taxon>
        <taxon>organismal metagenomes</taxon>
    </lineage>
</organism>
<dbReference type="AlphaFoldDB" id="J9CE95"/>
<accession>J9CE95</accession>
<evidence type="ECO:0000313" key="1">
    <source>
        <dbReference type="EMBL" id="EJW98315.1"/>
    </source>
</evidence>
<dbReference type="EMBL" id="AMCI01004322">
    <property type="protein sequence ID" value="EJW98315.1"/>
    <property type="molecule type" value="Genomic_DNA"/>
</dbReference>